<reference evidence="1" key="1">
    <citation type="submission" date="2020-11" db="EMBL/GenBank/DDBJ databases">
        <authorList>
            <person name="Koelle M."/>
            <person name="Horta M.A.C."/>
            <person name="Nowrousian M."/>
            <person name="Ohm R.A."/>
            <person name="Benz P."/>
            <person name="Pilgard A."/>
        </authorList>
    </citation>
    <scope>NUCLEOTIDE SEQUENCE</scope>
    <source>
        <strain evidence="1">FPRL280</strain>
    </source>
</reference>
<comment type="caution">
    <text evidence="1">The sequence shown here is derived from an EMBL/GenBank/DDBJ whole genome shotgun (WGS) entry which is preliminary data.</text>
</comment>
<name>A0A8H7NVF7_9APHY</name>
<sequence>MSPDGMYEFQPNSHETTTSRILKLNEDGLSWVLFKEQFVAAVSSKGLVWFLDGREKVPVPTTAPGIDPDADERYETAQDIWVARHQTIRTLLFQTLPEAIKLRIAPLQKASEAWKTVIDEYDNQGEFVQVELLRQMHALRCKENTDPRSTLNKLEKLRTEYAVDFWVCRASITAGPGHVVVRRCGNRTYVGVARRR</sequence>
<reference evidence="1" key="2">
    <citation type="journal article" name="Front. Microbiol.">
        <title>Degradative Capacity of Two Strains of Rhodonia placenta: From Phenotype to Genotype.</title>
        <authorList>
            <person name="Kolle M."/>
            <person name="Horta M.A.C."/>
            <person name="Nowrousian M."/>
            <person name="Ohm R.A."/>
            <person name="Benz J.P."/>
            <person name="Pilgard A."/>
        </authorList>
    </citation>
    <scope>NUCLEOTIDE SEQUENCE</scope>
    <source>
        <strain evidence="1">FPRL280</strain>
    </source>
</reference>
<evidence type="ECO:0000313" key="2">
    <source>
        <dbReference type="Proteomes" id="UP000639403"/>
    </source>
</evidence>
<dbReference type="Pfam" id="PF14223">
    <property type="entry name" value="Retrotran_gag_2"/>
    <property type="match status" value="1"/>
</dbReference>
<dbReference type="EMBL" id="JADOXO010000369">
    <property type="protein sequence ID" value="KAF9805681.1"/>
    <property type="molecule type" value="Genomic_DNA"/>
</dbReference>
<accession>A0A8H7NVF7</accession>
<proteinExistence type="predicted"/>
<evidence type="ECO:0000313" key="1">
    <source>
        <dbReference type="EMBL" id="KAF9805681.1"/>
    </source>
</evidence>
<gene>
    <name evidence="1" type="ORF">IEO21_08964</name>
</gene>
<organism evidence="1 2">
    <name type="scientific">Rhodonia placenta</name>
    <dbReference type="NCBI Taxonomy" id="104341"/>
    <lineage>
        <taxon>Eukaryota</taxon>
        <taxon>Fungi</taxon>
        <taxon>Dikarya</taxon>
        <taxon>Basidiomycota</taxon>
        <taxon>Agaricomycotina</taxon>
        <taxon>Agaricomycetes</taxon>
        <taxon>Polyporales</taxon>
        <taxon>Adustoporiaceae</taxon>
        <taxon>Rhodonia</taxon>
    </lineage>
</organism>
<dbReference type="AlphaFoldDB" id="A0A8H7NVF7"/>
<dbReference type="Proteomes" id="UP000639403">
    <property type="component" value="Unassembled WGS sequence"/>
</dbReference>
<protein>
    <submittedName>
        <fullName evidence="1">Uncharacterized protein</fullName>
    </submittedName>
</protein>